<protein>
    <recommendedName>
        <fullName evidence="7">CCHC-type domain-containing protein</fullName>
    </recommendedName>
</protein>
<feature type="compositionally biased region" description="Basic residues" evidence="2">
    <location>
        <begin position="141"/>
        <end position="158"/>
    </location>
</feature>
<feature type="compositionally biased region" description="Basic and acidic residues" evidence="2">
    <location>
        <begin position="114"/>
        <end position="123"/>
    </location>
</feature>
<dbReference type="EMBL" id="QXFV01009454">
    <property type="protein sequence ID" value="KAE8955043.1"/>
    <property type="molecule type" value="Genomic_DNA"/>
</dbReference>
<feature type="domain" description="Ig-like" evidence="4">
    <location>
        <begin position="201"/>
        <end position="270"/>
    </location>
</feature>
<comment type="caution">
    <text evidence="5">The sequence shown here is derived from an EMBL/GenBank/DDBJ whole genome shotgun (WGS) entry which is preliminary data.</text>
</comment>
<feature type="region of interest" description="Disordered" evidence="2">
    <location>
        <begin position="114"/>
        <end position="171"/>
    </location>
</feature>
<dbReference type="PROSITE" id="PS50158">
    <property type="entry name" value="ZF_CCHC"/>
    <property type="match status" value="1"/>
</dbReference>
<sequence>MWGRFVDRQTKREYSNYIFTRDEFVSNRYTPDKTMDQWLREMESLRRQLMHYGKQVSDEDFAETLLGHVSRTHRDVVRQFSKHYVVRDGGAVRPVPTAAQVMNALRAESALDERVAGEEESKPAHICSCGKQAQDDSQQSKKNKSKGKQQKGKGRYKSKQQNEERKQVSKKKETRTCYECGEAGHLRANCPSLKPASAEKPVISEFKSWENKKANDGNNVKRSGKNTSAVCCHVRGVSVATAASVKTPAGTEMEWVLDSASDVHVCNQRS</sequence>
<dbReference type="GO" id="GO:0003676">
    <property type="term" value="F:nucleic acid binding"/>
    <property type="evidence" value="ECO:0007669"/>
    <property type="project" value="InterPro"/>
</dbReference>
<gene>
    <name evidence="5" type="ORF">PR001_g32260</name>
</gene>
<evidence type="ECO:0000313" key="6">
    <source>
        <dbReference type="Proteomes" id="UP000429607"/>
    </source>
</evidence>
<dbReference type="SMART" id="SM00343">
    <property type="entry name" value="ZnF_C2HC"/>
    <property type="match status" value="1"/>
</dbReference>
<accession>A0A6A3GD85</accession>
<dbReference type="PROSITE" id="PS50835">
    <property type="entry name" value="IG_LIKE"/>
    <property type="match status" value="1"/>
</dbReference>
<dbReference type="InterPro" id="IPR007110">
    <property type="entry name" value="Ig-like_dom"/>
</dbReference>
<feature type="non-terminal residue" evidence="5">
    <location>
        <position position="270"/>
    </location>
</feature>
<dbReference type="AlphaFoldDB" id="A0A6A3GD85"/>
<evidence type="ECO:0000259" key="4">
    <source>
        <dbReference type="PROSITE" id="PS50835"/>
    </source>
</evidence>
<organism evidence="5 6">
    <name type="scientific">Phytophthora rubi</name>
    <dbReference type="NCBI Taxonomy" id="129364"/>
    <lineage>
        <taxon>Eukaryota</taxon>
        <taxon>Sar</taxon>
        <taxon>Stramenopiles</taxon>
        <taxon>Oomycota</taxon>
        <taxon>Peronosporomycetes</taxon>
        <taxon>Peronosporales</taxon>
        <taxon>Peronosporaceae</taxon>
        <taxon>Phytophthora</taxon>
    </lineage>
</organism>
<dbReference type="Gene3D" id="4.10.60.10">
    <property type="entry name" value="Zinc finger, CCHC-type"/>
    <property type="match status" value="1"/>
</dbReference>
<evidence type="ECO:0000313" key="5">
    <source>
        <dbReference type="EMBL" id="KAE8955043.1"/>
    </source>
</evidence>
<evidence type="ECO:0000259" key="3">
    <source>
        <dbReference type="PROSITE" id="PS50158"/>
    </source>
</evidence>
<evidence type="ECO:0000256" key="2">
    <source>
        <dbReference type="SAM" id="MobiDB-lite"/>
    </source>
</evidence>
<keyword evidence="1" id="KW-0479">Metal-binding</keyword>
<dbReference type="InterPro" id="IPR036875">
    <property type="entry name" value="Znf_CCHC_sf"/>
</dbReference>
<evidence type="ECO:0000256" key="1">
    <source>
        <dbReference type="PROSITE-ProRule" id="PRU00047"/>
    </source>
</evidence>
<dbReference type="Proteomes" id="UP000429607">
    <property type="component" value="Unassembled WGS sequence"/>
</dbReference>
<proteinExistence type="predicted"/>
<keyword evidence="1" id="KW-0863">Zinc-finger</keyword>
<dbReference type="Pfam" id="PF00098">
    <property type="entry name" value="zf-CCHC"/>
    <property type="match status" value="1"/>
</dbReference>
<dbReference type="SUPFAM" id="SSF57756">
    <property type="entry name" value="Retrovirus zinc finger-like domains"/>
    <property type="match status" value="1"/>
</dbReference>
<evidence type="ECO:0008006" key="7">
    <source>
        <dbReference type="Google" id="ProtNLM"/>
    </source>
</evidence>
<keyword evidence="1" id="KW-0862">Zinc</keyword>
<name>A0A6A3GD85_9STRA</name>
<reference evidence="5 6" key="1">
    <citation type="submission" date="2018-09" db="EMBL/GenBank/DDBJ databases">
        <title>Genomic investigation of the strawberry pathogen Phytophthora fragariae indicates pathogenicity is determined by transcriptional variation in three key races.</title>
        <authorList>
            <person name="Adams T.M."/>
            <person name="Armitage A.D."/>
            <person name="Sobczyk M.K."/>
            <person name="Bates H.J."/>
            <person name="Dunwell J.M."/>
            <person name="Nellist C.F."/>
            <person name="Harrison R.J."/>
        </authorList>
    </citation>
    <scope>NUCLEOTIDE SEQUENCE [LARGE SCALE GENOMIC DNA]</scope>
    <source>
        <strain evidence="5 6">SCRP249</strain>
    </source>
</reference>
<dbReference type="GO" id="GO:0008270">
    <property type="term" value="F:zinc ion binding"/>
    <property type="evidence" value="ECO:0007669"/>
    <property type="project" value="UniProtKB-KW"/>
</dbReference>
<dbReference type="InterPro" id="IPR001878">
    <property type="entry name" value="Znf_CCHC"/>
</dbReference>
<feature type="compositionally biased region" description="Basic and acidic residues" evidence="2">
    <location>
        <begin position="160"/>
        <end position="171"/>
    </location>
</feature>
<feature type="domain" description="CCHC-type" evidence="3">
    <location>
        <begin position="177"/>
        <end position="192"/>
    </location>
</feature>